<keyword evidence="4" id="KW-1185">Reference proteome</keyword>
<comment type="caution">
    <text evidence="3">The sequence shown here is derived from an EMBL/GenBank/DDBJ whole genome shotgun (WGS) entry which is preliminary data.</text>
</comment>
<dbReference type="OrthoDB" id="1849062at2759"/>
<accession>A0A7J6X9H4</accession>
<evidence type="ECO:0000313" key="4">
    <source>
        <dbReference type="Proteomes" id="UP000554482"/>
    </source>
</evidence>
<organism evidence="3 4">
    <name type="scientific">Thalictrum thalictroides</name>
    <name type="common">Rue-anemone</name>
    <name type="synonym">Anemone thalictroides</name>
    <dbReference type="NCBI Taxonomy" id="46969"/>
    <lineage>
        <taxon>Eukaryota</taxon>
        <taxon>Viridiplantae</taxon>
        <taxon>Streptophyta</taxon>
        <taxon>Embryophyta</taxon>
        <taxon>Tracheophyta</taxon>
        <taxon>Spermatophyta</taxon>
        <taxon>Magnoliopsida</taxon>
        <taxon>Ranunculales</taxon>
        <taxon>Ranunculaceae</taxon>
        <taxon>Thalictroideae</taxon>
        <taxon>Thalictrum</taxon>
    </lineage>
</organism>
<sequence length="507" mass="58739">MSGGSTNNEIQLAAPEVIVQYRPEENDTDSKTKTKTSNRDERTMESHSHHPGRRSNRDIFLTKCYSTVFIESRHDKRLPLIQKVPSRLREVKSNYNCFDPSIVSIGPYHYGKDEFRSMEELKYKRAKRLLSISSRCSATFEDLYDMVLKVVKENDLRARYADDFKDKQFDDEQFAAIMFLDGCFILDFICYWLYEDPKEEEEGTKERDNSIMRDLFLLENQLPFLVLKELMRKIYIGDIRKVLDTRYEHRMGIGEENEDEELLPAWTTTDDSYQKEAIISFINQQIGTDIPKSDRYSSYEERQPIHLLDCLRMRLEGNCRPSKSEGEKYQLIRSAKQLKAAGTVFKSSCKHFLAEISFQSGIIFAECSLPPIVVKNSTKSMLLNLAAYEMCPDASLYKVVTSYICLMDELINDADDVKVLSSKGILRNYLGSDQQLADLFNQMPDKLAPDHSIYCHVKQCLASHYEKKRIRFLNSWTSLGVTAATLALILTFVQTFFTIYPMDKFTS</sequence>
<name>A0A7J6X9H4_THATH</name>
<protein>
    <submittedName>
        <fullName evidence="3">Uncharacterized protein</fullName>
    </submittedName>
</protein>
<dbReference type="Proteomes" id="UP000554482">
    <property type="component" value="Unassembled WGS sequence"/>
</dbReference>
<keyword evidence="2" id="KW-1133">Transmembrane helix</keyword>
<keyword evidence="2" id="KW-0812">Transmembrane</keyword>
<dbReference type="PANTHER" id="PTHR31170">
    <property type="entry name" value="BNAC04G53230D PROTEIN"/>
    <property type="match status" value="1"/>
</dbReference>
<gene>
    <name evidence="3" type="ORF">FRX31_003984</name>
</gene>
<evidence type="ECO:0000256" key="2">
    <source>
        <dbReference type="SAM" id="Phobius"/>
    </source>
</evidence>
<proteinExistence type="predicted"/>
<reference evidence="3 4" key="1">
    <citation type="submission" date="2020-06" db="EMBL/GenBank/DDBJ databases">
        <title>Transcriptomic and genomic resources for Thalictrum thalictroides and T. hernandezii: Facilitating candidate gene discovery in an emerging model plant lineage.</title>
        <authorList>
            <person name="Arias T."/>
            <person name="Riano-Pachon D.M."/>
            <person name="Di Stilio V.S."/>
        </authorList>
    </citation>
    <scope>NUCLEOTIDE SEQUENCE [LARGE SCALE GENOMIC DNA]</scope>
    <source>
        <strain evidence="4">cv. WT478/WT964</strain>
        <tissue evidence="3">Leaves</tissue>
    </source>
</reference>
<feature type="transmembrane region" description="Helical" evidence="2">
    <location>
        <begin position="476"/>
        <end position="500"/>
    </location>
</feature>
<keyword evidence="2" id="KW-0472">Membrane</keyword>
<dbReference type="Pfam" id="PF03140">
    <property type="entry name" value="DUF247"/>
    <property type="match status" value="1"/>
</dbReference>
<feature type="region of interest" description="Disordered" evidence="1">
    <location>
        <begin position="1"/>
        <end position="55"/>
    </location>
</feature>
<feature type="compositionally biased region" description="Polar residues" evidence="1">
    <location>
        <begin position="1"/>
        <end position="10"/>
    </location>
</feature>
<dbReference type="EMBL" id="JABWDY010002731">
    <property type="protein sequence ID" value="KAF5206431.1"/>
    <property type="molecule type" value="Genomic_DNA"/>
</dbReference>
<dbReference type="AlphaFoldDB" id="A0A7J6X9H4"/>
<feature type="compositionally biased region" description="Basic and acidic residues" evidence="1">
    <location>
        <begin position="22"/>
        <end position="48"/>
    </location>
</feature>
<evidence type="ECO:0000256" key="1">
    <source>
        <dbReference type="SAM" id="MobiDB-lite"/>
    </source>
</evidence>
<evidence type="ECO:0000313" key="3">
    <source>
        <dbReference type="EMBL" id="KAF5206431.1"/>
    </source>
</evidence>
<dbReference type="PANTHER" id="PTHR31170:SF25">
    <property type="entry name" value="BNAA09G04570D PROTEIN"/>
    <property type="match status" value="1"/>
</dbReference>
<dbReference type="InterPro" id="IPR004158">
    <property type="entry name" value="DUF247_pln"/>
</dbReference>